<proteinExistence type="predicted"/>
<evidence type="ECO:0000313" key="2">
    <source>
        <dbReference type="Proteomes" id="UP000184260"/>
    </source>
</evidence>
<dbReference type="AlphaFoldDB" id="A0A1M7ETB9"/>
<organism evidence="1 2">
    <name type="scientific">Flavobacterium xanthum</name>
    <dbReference type="NCBI Taxonomy" id="69322"/>
    <lineage>
        <taxon>Bacteria</taxon>
        <taxon>Pseudomonadati</taxon>
        <taxon>Bacteroidota</taxon>
        <taxon>Flavobacteriia</taxon>
        <taxon>Flavobacteriales</taxon>
        <taxon>Flavobacteriaceae</taxon>
        <taxon>Flavobacterium</taxon>
    </lineage>
</organism>
<protein>
    <submittedName>
        <fullName evidence="1">Uncharacterized protein</fullName>
    </submittedName>
</protein>
<name>A0A1M7ETB9_9FLAO</name>
<reference evidence="2" key="1">
    <citation type="submission" date="2016-11" db="EMBL/GenBank/DDBJ databases">
        <authorList>
            <person name="Varghese N."/>
            <person name="Submissions S."/>
        </authorList>
    </citation>
    <scope>NUCLEOTIDE SEQUENCE [LARGE SCALE GENOMIC DNA]</scope>
    <source>
        <strain evidence="2">DSM 3661</strain>
    </source>
</reference>
<dbReference type="Proteomes" id="UP000184260">
    <property type="component" value="Unassembled WGS sequence"/>
</dbReference>
<dbReference type="EMBL" id="FRBU01000018">
    <property type="protein sequence ID" value="SHL95011.1"/>
    <property type="molecule type" value="Genomic_DNA"/>
</dbReference>
<sequence length="51" mass="6189">MKKFKKYQILLLLLFILFLAFKTYRFFQIDSCLDSGGNWDYKKNECNNSIE</sequence>
<accession>A0A1M7ETB9</accession>
<dbReference type="STRING" id="69322.SAMN05443669_101826"/>
<gene>
    <name evidence="1" type="ORF">SAMN05443669_101826</name>
</gene>
<evidence type="ECO:0000313" key="1">
    <source>
        <dbReference type="EMBL" id="SHL95011.1"/>
    </source>
</evidence>
<keyword evidence="2" id="KW-1185">Reference proteome</keyword>